<feature type="chain" id="PRO_5038652654" evidence="1">
    <location>
        <begin position="19"/>
        <end position="376"/>
    </location>
</feature>
<dbReference type="InterPro" id="IPR050789">
    <property type="entry name" value="Diverse_Enzym_Activities"/>
</dbReference>
<evidence type="ECO:0000259" key="2">
    <source>
        <dbReference type="Pfam" id="PF00144"/>
    </source>
</evidence>
<keyword evidence="4" id="KW-1185">Reference proteome</keyword>
<dbReference type="Pfam" id="PF00144">
    <property type="entry name" value="Beta-lactamase"/>
    <property type="match status" value="1"/>
</dbReference>
<dbReference type="PATRIC" id="fig|1195236.3.peg.2838"/>
<protein>
    <submittedName>
        <fullName evidence="3">Beta-lactamase</fullName>
    </submittedName>
</protein>
<accession>S0FQZ4</accession>
<keyword evidence="1" id="KW-0732">Signal</keyword>
<dbReference type="RefSeq" id="WP_004625939.1">
    <property type="nucleotide sequence ID" value="NZ_AORV01000035.1"/>
</dbReference>
<name>S0FQZ4_RUMCE</name>
<dbReference type="PANTHER" id="PTHR43283">
    <property type="entry name" value="BETA-LACTAMASE-RELATED"/>
    <property type="match status" value="1"/>
</dbReference>
<dbReference type="Gene3D" id="3.40.710.10">
    <property type="entry name" value="DD-peptidase/beta-lactamase superfamily"/>
    <property type="match status" value="1"/>
</dbReference>
<dbReference type="EMBL" id="AORV01000035">
    <property type="protein sequence ID" value="EMS71604.1"/>
    <property type="molecule type" value="Genomic_DNA"/>
</dbReference>
<dbReference type="PANTHER" id="PTHR43283:SF7">
    <property type="entry name" value="BETA-LACTAMASE-RELATED DOMAIN-CONTAINING PROTEIN"/>
    <property type="match status" value="1"/>
</dbReference>
<dbReference type="STRING" id="1195236.CTER_2520"/>
<evidence type="ECO:0000313" key="3">
    <source>
        <dbReference type="EMBL" id="EMS71604.1"/>
    </source>
</evidence>
<feature type="domain" description="Beta-lactamase-related" evidence="2">
    <location>
        <begin position="86"/>
        <end position="368"/>
    </location>
</feature>
<reference evidence="3 4" key="1">
    <citation type="journal article" date="2013" name="Genome Announc.">
        <title>Draft Genome Sequence of the Cellulolytic, Mesophilic, Anaerobic Bacterium Clostridium termitidis Strain CT1112 (DSM 5398).</title>
        <authorList>
            <person name="Lal S."/>
            <person name="Ramachandran U."/>
            <person name="Zhang X."/>
            <person name="Munir R."/>
            <person name="Sparling R."/>
            <person name="Levin D.B."/>
        </authorList>
    </citation>
    <scope>NUCLEOTIDE SEQUENCE [LARGE SCALE GENOMIC DNA]</scope>
    <source>
        <strain evidence="3 4">CT1112</strain>
    </source>
</reference>
<comment type="caution">
    <text evidence="3">The sequence shown here is derived from an EMBL/GenBank/DDBJ whole genome shotgun (WGS) entry which is preliminary data.</text>
</comment>
<dbReference type="Proteomes" id="UP000014155">
    <property type="component" value="Unassembled WGS sequence"/>
</dbReference>
<dbReference type="InterPro" id="IPR012338">
    <property type="entry name" value="Beta-lactam/transpept-like"/>
</dbReference>
<dbReference type="eggNOG" id="COG1680">
    <property type="taxonomic scope" value="Bacteria"/>
</dbReference>
<dbReference type="SUPFAM" id="SSF56601">
    <property type="entry name" value="beta-lactamase/transpeptidase-like"/>
    <property type="match status" value="1"/>
</dbReference>
<dbReference type="InterPro" id="IPR001466">
    <property type="entry name" value="Beta-lactam-related"/>
</dbReference>
<proteinExistence type="predicted"/>
<organism evidence="3 4">
    <name type="scientific">Ruminiclostridium cellobioparum subsp. termitidis CT1112</name>
    <dbReference type="NCBI Taxonomy" id="1195236"/>
    <lineage>
        <taxon>Bacteria</taxon>
        <taxon>Bacillati</taxon>
        <taxon>Bacillota</taxon>
        <taxon>Clostridia</taxon>
        <taxon>Eubacteriales</taxon>
        <taxon>Oscillospiraceae</taxon>
        <taxon>Ruminiclostridium</taxon>
    </lineage>
</organism>
<dbReference type="AlphaFoldDB" id="S0FQZ4"/>
<sequence>MKKTVLIILILLASLVFTCAGCSDNKESKGRGATAESQGTQAAGALAAKWPTKDWSTSTPEKQGLDERQLARTHTRIKENYPNVYSLLVIRNGFLVFEEYYNGAGKNSYNQVYSVTKSVMSALTGIAIREKLVAGTGQKAAELIPEYFDPVDNTKKRDITIENVLTMTGGLESIDNNYNGYFSSSDWLRYALDKPLTDQLGSKFVYNTGLTQILSAVISEKSGMKTKEFADKYLFKPLNIEVKRWDMDPAGCYGGGTGLYLTARDMAKFGYLYLNEGNWDGSQLIPEEWAAASITRKIEAGEGVDYGYLFWISDMENKTARKTYHTYRADGAGGQKIVVIPETNMVIVVTANINARSRDGADTQRLIEDYVIQAIK</sequence>
<feature type="signal peptide" evidence="1">
    <location>
        <begin position="1"/>
        <end position="18"/>
    </location>
</feature>
<evidence type="ECO:0000313" key="4">
    <source>
        <dbReference type="Proteomes" id="UP000014155"/>
    </source>
</evidence>
<evidence type="ECO:0000256" key="1">
    <source>
        <dbReference type="SAM" id="SignalP"/>
    </source>
</evidence>
<gene>
    <name evidence="3" type="ORF">CTER_2520</name>
</gene>